<feature type="chain" id="PRO_5047365387" evidence="2">
    <location>
        <begin position="23"/>
        <end position="126"/>
    </location>
</feature>
<proteinExistence type="predicted"/>
<comment type="caution">
    <text evidence="3">The sequence shown here is derived from an EMBL/GenBank/DDBJ whole genome shotgun (WGS) entry which is preliminary data.</text>
</comment>
<keyword evidence="1" id="KW-0812">Transmembrane</keyword>
<evidence type="ECO:0000313" key="3">
    <source>
        <dbReference type="EMBL" id="KAL2815870.1"/>
    </source>
</evidence>
<organism evidence="3 4">
    <name type="scientific">Aspergillus cavernicola</name>
    <dbReference type="NCBI Taxonomy" id="176166"/>
    <lineage>
        <taxon>Eukaryota</taxon>
        <taxon>Fungi</taxon>
        <taxon>Dikarya</taxon>
        <taxon>Ascomycota</taxon>
        <taxon>Pezizomycotina</taxon>
        <taxon>Eurotiomycetes</taxon>
        <taxon>Eurotiomycetidae</taxon>
        <taxon>Eurotiales</taxon>
        <taxon>Aspergillaceae</taxon>
        <taxon>Aspergillus</taxon>
        <taxon>Aspergillus subgen. Nidulantes</taxon>
    </lineage>
</organism>
<sequence>MVDIFLVFSLSGFLHLLSAAYAGVPDNLGAIFLFFVGNATAITVEEVCRPRAGRNSQMIWSFLAFLCELMWFYVSAPWFAYTALRLPVEKNAMMPFSFVEEFGSRAMTGVVVSGWTLWTVVSGETI</sequence>
<keyword evidence="2" id="KW-0732">Signal</keyword>
<gene>
    <name evidence="3" type="ORF">BDW59DRAFT_166604</name>
</gene>
<keyword evidence="1" id="KW-0472">Membrane</keyword>
<feature type="transmembrane region" description="Helical" evidence="1">
    <location>
        <begin position="60"/>
        <end position="82"/>
    </location>
</feature>
<evidence type="ECO:0000313" key="4">
    <source>
        <dbReference type="Proteomes" id="UP001610335"/>
    </source>
</evidence>
<evidence type="ECO:0000256" key="2">
    <source>
        <dbReference type="SAM" id="SignalP"/>
    </source>
</evidence>
<accession>A0ABR4HK66</accession>
<reference evidence="3 4" key="1">
    <citation type="submission" date="2024-07" db="EMBL/GenBank/DDBJ databases">
        <title>Section-level genome sequencing and comparative genomics of Aspergillus sections Usti and Cavernicolus.</title>
        <authorList>
            <consortium name="Lawrence Berkeley National Laboratory"/>
            <person name="Nybo J.L."/>
            <person name="Vesth T.C."/>
            <person name="Theobald S."/>
            <person name="Frisvad J.C."/>
            <person name="Larsen T.O."/>
            <person name="Kjaerboelling I."/>
            <person name="Rothschild-Mancinelli K."/>
            <person name="Lyhne E.K."/>
            <person name="Kogle M.E."/>
            <person name="Barry K."/>
            <person name="Clum A."/>
            <person name="Na H."/>
            <person name="Ledsgaard L."/>
            <person name="Lin J."/>
            <person name="Lipzen A."/>
            <person name="Kuo A."/>
            <person name="Riley R."/>
            <person name="Mondo S."/>
            <person name="LaButti K."/>
            <person name="Haridas S."/>
            <person name="Pangalinan J."/>
            <person name="Salamov A.A."/>
            <person name="Simmons B.A."/>
            <person name="Magnuson J.K."/>
            <person name="Chen J."/>
            <person name="Drula E."/>
            <person name="Henrissat B."/>
            <person name="Wiebenga A."/>
            <person name="Lubbers R.J."/>
            <person name="Gomes A.C."/>
            <person name="Makela M.R."/>
            <person name="Stajich J."/>
            <person name="Grigoriev I.V."/>
            <person name="Mortensen U.H."/>
            <person name="De vries R.P."/>
            <person name="Baker S.E."/>
            <person name="Andersen M.R."/>
        </authorList>
    </citation>
    <scope>NUCLEOTIDE SEQUENCE [LARGE SCALE GENOMIC DNA]</scope>
    <source>
        <strain evidence="3 4">CBS 600.67</strain>
    </source>
</reference>
<name>A0ABR4HK66_9EURO</name>
<protein>
    <submittedName>
        <fullName evidence="3">Uncharacterized protein</fullName>
    </submittedName>
</protein>
<keyword evidence="1" id="KW-1133">Transmembrane helix</keyword>
<dbReference type="EMBL" id="JBFXLS010000107">
    <property type="protein sequence ID" value="KAL2815870.1"/>
    <property type="molecule type" value="Genomic_DNA"/>
</dbReference>
<dbReference type="Proteomes" id="UP001610335">
    <property type="component" value="Unassembled WGS sequence"/>
</dbReference>
<evidence type="ECO:0000256" key="1">
    <source>
        <dbReference type="SAM" id="Phobius"/>
    </source>
</evidence>
<keyword evidence="4" id="KW-1185">Reference proteome</keyword>
<feature type="signal peptide" evidence="2">
    <location>
        <begin position="1"/>
        <end position="22"/>
    </location>
</feature>